<sequence>MLTLTAEVTGAGSAAGQAGESRSSRTRVASRRPFFLLSVPATTTDTPSAGQVSEGCNARPAVRIPPPSRAAATTRS</sequence>
<name>A0ABN6CB26_9ACTN</name>
<dbReference type="EMBL" id="AP023356">
    <property type="protein sequence ID" value="BCJ42750.1"/>
    <property type="molecule type" value="Genomic_DNA"/>
</dbReference>
<proteinExistence type="predicted"/>
<keyword evidence="3" id="KW-1185">Reference proteome</keyword>
<feature type="compositionally biased region" description="Polar residues" evidence="1">
    <location>
        <begin position="40"/>
        <end position="51"/>
    </location>
</feature>
<dbReference type="Proteomes" id="UP000676967">
    <property type="component" value="Chromosome"/>
</dbReference>
<accession>A0ABN6CB26</accession>
<feature type="compositionally biased region" description="Low complexity" evidence="1">
    <location>
        <begin position="10"/>
        <end position="21"/>
    </location>
</feature>
<feature type="region of interest" description="Disordered" evidence="1">
    <location>
        <begin position="1"/>
        <end position="76"/>
    </location>
</feature>
<evidence type="ECO:0000313" key="2">
    <source>
        <dbReference type="EMBL" id="BCJ42750.1"/>
    </source>
</evidence>
<protein>
    <submittedName>
        <fullName evidence="2">Uncharacterized protein</fullName>
    </submittedName>
</protein>
<evidence type="ECO:0000256" key="1">
    <source>
        <dbReference type="SAM" id="MobiDB-lite"/>
    </source>
</evidence>
<evidence type="ECO:0000313" key="3">
    <source>
        <dbReference type="Proteomes" id="UP000676967"/>
    </source>
</evidence>
<reference evidence="2 3" key="1">
    <citation type="submission" date="2020-08" db="EMBL/GenBank/DDBJ databases">
        <title>Whole genome shotgun sequence of Actinoplanes ianthinogenes NBRC 13996.</title>
        <authorList>
            <person name="Komaki H."/>
            <person name="Tamura T."/>
        </authorList>
    </citation>
    <scope>NUCLEOTIDE SEQUENCE [LARGE SCALE GENOMIC DNA]</scope>
    <source>
        <strain evidence="2 3">NBRC 13996</strain>
    </source>
</reference>
<organism evidence="2 3">
    <name type="scientific">Actinoplanes ianthinogenes</name>
    <dbReference type="NCBI Taxonomy" id="122358"/>
    <lineage>
        <taxon>Bacteria</taxon>
        <taxon>Bacillati</taxon>
        <taxon>Actinomycetota</taxon>
        <taxon>Actinomycetes</taxon>
        <taxon>Micromonosporales</taxon>
        <taxon>Micromonosporaceae</taxon>
        <taxon>Actinoplanes</taxon>
    </lineage>
</organism>
<gene>
    <name evidence="2" type="ORF">Aiant_34070</name>
</gene>